<evidence type="ECO:0000313" key="11">
    <source>
        <dbReference type="Proteomes" id="UP000260773"/>
    </source>
</evidence>
<evidence type="ECO:0000256" key="2">
    <source>
        <dbReference type="ARBA" id="ARBA00022722"/>
    </source>
</evidence>
<feature type="domain" description="Exonuclease VII large subunit C-terminal" evidence="7">
    <location>
        <begin position="125"/>
        <end position="339"/>
    </location>
</feature>
<dbReference type="GO" id="GO:0009318">
    <property type="term" value="C:exodeoxyribonuclease VII complex"/>
    <property type="evidence" value="ECO:0007669"/>
    <property type="project" value="UniProtKB-UniRule"/>
</dbReference>
<keyword evidence="2 5" id="KW-0540">Nuclease</keyword>
<feature type="domain" description="OB-fold nucleic acid binding" evidence="8">
    <location>
        <begin position="7"/>
        <end position="101"/>
    </location>
</feature>
<dbReference type="NCBIfam" id="TIGR00237">
    <property type="entry name" value="xseA"/>
    <property type="match status" value="1"/>
</dbReference>
<evidence type="ECO:0000313" key="12">
    <source>
        <dbReference type="Proteomes" id="UP000261231"/>
    </source>
</evidence>
<comment type="caution">
    <text evidence="10">The sequence shown here is derived from an EMBL/GenBank/DDBJ whole genome shotgun (WGS) entry which is preliminary data.</text>
</comment>
<evidence type="ECO:0000256" key="5">
    <source>
        <dbReference type="HAMAP-Rule" id="MF_00378"/>
    </source>
</evidence>
<reference evidence="11 12" key="1">
    <citation type="submission" date="2018-08" db="EMBL/GenBank/DDBJ databases">
        <title>A genome reference for cultivated species of the human gut microbiota.</title>
        <authorList>
            <person name="Zou Y."/>
            <person name="Xue W."/>
            <person name="Luo G."/>
        </authorList>
    </citation>
    <scope>NUCLEOTIDE SEQUENCE [LARGE SCALE GENOMIC DNA]</scope>
    <source>
        <strain evidence="9 11">AF45-17</strain>
        <strain evidence="10 12">AM28-39</strain>
    </source>
</reference>
<keyword evidence="3 5" id="KW-0378">Hydrolase</keyword>
<dbReference type="HAMAP" id="MF_00378">
    <property type="entry name" value="Exonuc_7_L"/>
    <property type="match status" value="1"/>
</dbReference>
<dbReference type="PANTHER" id="PTHR30008:SF0">
    <property type="entry name" value="EXODEOXYRIBONUCLEASE 7 LARGE SUBUNIT"/>
    <property type="match status" value="1"/>
</dbReference>
<evidence type="ECO:0000313" key="9">
    <source>
        <dbReference type="EMBL" id="RGB79520.1"/>
    </source>
</evidence>
<evidence type="ECO:0000259" key="7">
    <source>
        <dbReference type="Pfam" id="PF02601"/>
    </source>
</evidence>
<comment type="function">
    <text evidence="5">Bidirectionally degrades single-stranded DNA into large acid-insoluble oligonucleotides, which are then degraded further into small acid-soluble oligonucleotides.</text>
</comment>
<protein>
    <recommendedName>
        <fullName evidence="5">Exodeoxyribonuclease 7 large subunit</fullName>
        <ecNumber evidence="5">3.1.11.6</ecNumber>
    </recommendedName>
    <alternativeName>
        <fullName evidence="5">Exodeoxyribonuclease VII large subunit</fullName>
        <shortName evidence="5">Exonuclease VII large subunit</shortName>
    </alternativeName>
</protein>
<organism evidence="10 12">
    <name type="scientific">Coprococcus catus</name>
    <dbReference type="NCBI Taxonomy" id="116085"/>
    <lineage>
        <taxon>Bacteria</taxon>
        <taxon>Bacillati</taxon>
        <taxon>Bacillota</taxon>
        <taxon>Clostridia</taxon>
        <taxon>Lachnospirales</taxon>
        <taxon>Lachnospiraceae</taxon>
        <taxon>Coprococcus</taxon>
    </lineage>
</organism>
<dbReference type="PANTHER" id="PTHR30008">
    <property type="entry name" value="EXODEOXYRIBONUCLEASE 7 LARGE SUBUNIT"/>
    <property type="match status" value="1"/>
</dbReference>
<accession>A0A3E2XJD2</accession>
<keyword evidence="1 5" id="KW-0963">Cytoplasm</keyword>
<evidence type="ECO:0000256" key="1">
    <source>
        <dbReference type="ARBA" id="ARBA00022490"/>
    </source>
</evidence>
<sequence>MNRKQVYSVSSVNQYIKSLFMDDFALNHIYVRGEVSNCKYHSSGHIYFTLKDRGGAIACVMFAGNRKGLNFRMSEGMAVIVYGSVSVYERDGKYQLYAREIIQEGAGRLYEAYEALKKKLLAEGLFDEEHKQKIPKYPKRLGVVTARTGAAVQDIINVSLRRNPWLQIVFCPAAVQGDGAAQSVVRGIHALEAAGVDVMIVGRGGGSIEDLWAFNEEIVARAVYECSVPVISAVGHETDTTIIDFVSDLRAPTPSAAAELAVPDMRVILGQIQGYEESLSHAMEQAVLRNRQRVENYQRIFRHLNPQSRLNDRRQRLMEIEERLRIGMNRKLDAAKSELAIRTQKLEGVSPLRQLERGYAYVSDEEGHGITSAGQVTKGQRLLLDVRDGRIESEVTAVKKRMS</sequence>
<proteinExistence type="inferred from homology"/>
<dbReference type="EC" id="3.1.11.6" evidence="5"/>
<dbReference type="InterPro" id="IPR003753">
    <property type="entry name" value="Exonuc_VII_L"/>
</dbReference>
<dbReference type="RefSeq" id="WP_117528555.1">
    <property type="nucleotide sequence ID" value="NZ_JAQCWV010000003.1"/>
</dbReference>
<dbReference type="AlphaFoldDB" id="A0A3E2XJD2"/>
<evidence type="ECO:0000256" key="4">
    <source>
        <dbReference type="ARBA" id="ARBA00022839"/>
    </source>
</evidence>
<evidence type="ECO:0000259" key="8">
    <source>
        <dbReference type="Pfam" id="PF13742"/>
    </source>
</evidence>
<dbReference type="InterPro" id="IPR020579">
    <property type="entry name" value="Exonuc_VII_lsu_C"/>
</dbReference>
<dbReference type="OrthoDB" id="9802795at2"/>
<dbReference type="Proteomes" id="UP000261231">
    <property type="component" value="Unassembled WGS sequence"/>
</dbReference>
<dbReference type="InterPro" id="IPR025824">
    <property type="entry name" value="OB-fold_nuc-bd_dom"/>
</dbReference>
<comment type="similarity">
    <text evidence="5 6">Belongs to the XseA family.</text>
</comment>
<dbReference type="GO" id="GO:0005737">
    <property type="term" value="C:cytoplasm"/>
    <property type="evidence" value="ECO:0007669"/>
    <property type="project" value="UniProtKB-SubCell"/>
</dbReference>
<dbReference type="GO" id="GO:0003676">
    <property type="term" value="F:nucleic acid binding"/>
    <property type="evidence" value="ECO:0007669"/>
    <property type="project" value="InterPro"/>
</dbReference>
<comment type="catalytic activity">
    <reaction evidence="5 6">
        <text>Exonucleolytic cleavage in either 5'- to 3'- or 3'- to 5'-direction to yield nucleoside 5'-phosphates.</text>
        <dbReference type="EC" id="3.1.11.6"/>
    </reaction>
</comment>
<evidence type="ECO:0000256" key="6">
    <source>
        <dbReference type="RuleBase" id="RU004355"/>
    </source>
</evidence>
<dbReference type="CDD" id="cd04489">
    <property type="entry name" value="ExoVII_LU_OBF"/>
    <property type="match status" value="1"/>
</dbReference>
<dbReference type="EMBL" id="QVEP01000024">
    <property type="protein sequence ID" value="RGB79520.1"/>
    <property type="molecule type" value="Genomic_DNA"/>
</dbReference>
<name>A0A3E2XJD2_9FIRM</name>
<gene>
    <name evidence="5 10" type="primary">xseA</name>
    <name evidence="9" type="ORF">DW070_10195</name>
    <name evidence="10" type="ORF">DW747_15220</name>
</gene>
<comment type="subcellular location">
    <subcellularLocation>
        <location evidence="5 6">Cytoplasm</location>
    </subcellularLocation>
</comment>
<evidence type="ECO:0000313" key="10">
    <source>
        <dbReference type="EMBL" id="RGC43688.1"/>
    </source>
</evidence>
<dbReference type="Proteomes" id="UP000260773">
    <property type="component" value="Unassembled WGS sequence"/>
</dbReference>
<evidence type="ECO:0000256" key="3">
    <source>
        <dbReference type="ARBA" id="ARBA00022801"/>
    </source>
</evidence>
<keyword evidence="4 5" id="KW-0269">Exonuclease</keyword>
<dbReference type="EMBL" id="QVFD01000022">
    <property type="protein sequence ID" value="RGC43688.1"/>
    <property type="molecule type" value="Genomic_DNA"/>
</dbReference>
<dbReference type="Pfam" id="PF02601">
    <property type="entry name" value="Exonuc_VII_L"/>
    <property type="match status" value="1"/>
</dbReference>
<dbReference type="Pfam" id="PF13742">
    <property type="entry name" value="tRNA_anti_2"/>
    <property type="match status" value="1"/>
</dbReference>
<dbReference type="GO" id="GO:0008855">
    <property type="term" value="F:exodeoxyribonuclease VII activity"/>
    <property type="evidence" value="ECO:0007669"/>
    <property type="project" value="UniProtKB-UniRule"/>
</dbReference>
<dbReference type="GO" id="GO:0006308">
    <property type="term" value="P:DNA catabolic process"/>
    <property type="evidence" value="ECO:0007669"/>
    <property type="project" value="UniProtKB-UniRule"/>
</dbReference>
<keyword evidence="12" id="KW-1185">Reference proteome</keyword>
<comment type="subunit">
    <text evidence="5">Heterooligomer composed of large and small subunits.</text>
</comment>